<feature type="region of interest" description="Disordered" evidence="1">
    <location>
        <begin position="351"/>
        <end position="372"/>
    </location>
</feature>
<feature type="domain" description="F-box" evidence="2">
    <location>
        <begin position="57"/>
        <end position="115"/>
    </location>
</feature>
<dbReference type="EMBL" id="VIGI01000002">
    <property type="protein sequence ID" value="KAB8303674.1"/>
    <property type="molecule type" value="Genomic_DNA"/>
</dbReference>
<dbReference type="SUPFAM" id="SSF81383">
    <property type="entry name" value="F-box domain"/>
    <property type="match status" value="1"/>
</dbReference>
<proteinExistence type="predicted"/>
<dbReference type="Gene3D" id="1.20.1280.50">
    <property type="match status" value="1"/>
</dbReference>
<feature type="region of interest" description="Disordered" evidence="1">
    <location>
        <begin position="449"/>
        <end position="472"/>
    </location>
</feature>
<keyword evidence="4" id="KW-1185">Reference proteome</keyword>
<dbReference type="OrthoDB" id="5295250at2759"/>
<organism evidence="3 4">
    <name type="scientific">Monilinia laxa</name>
    <name type="common">Brown rot fungus</name>
    <name type="synonym">Sclerotinia laxa</name>
    <dbReference type="NCBI Taxonomy" id="61186"/>
    <lineage>
        <taxon>Eukaryota</taxon>
        <taxon>Fungi</taxon>
        <taxon>Dikarya</taxon>
        <taxon>Ascomycota</taxon>
        <taxon>Pezizomycotina</taxon>
        <taxon>Leotiomycetes</taxon>
        <taxon>Helotiales</taxon>
        <taxon>Sclerotiniaceae</taxon>
        <taxon>Monilinia</taxon>
    </lineage>
</organism>
<accession>A0A5N6KIS7</accession>
<comment type="caution">
    <text evidence="3">The sequence shown here is derived from an EMBL/GenBank/DDBJ whole genome shotgun (WGS) entry which is preliminary data.</text>
</comment>
<dbReference type="Proteomes" id="UP000326757">
    <property type="component" value="Unassembled WGS sequence"/>
</dbReference>
<evidence type="ECO:0000259" key="2">
    <source>
        <dbReference type="PROSITE" id="PS50181"/>
    </source>
</evidence>
<dbReference type="InterPro" id="IPR036047">
    <property type="entry name" value="F-box-like_dom_sf"/>
</dbReference>
<evidence type="ECO:0000313" key="4">
    <source>
        <dbReference type="Proteomes" id="UP000326757"/>
    </source>
</evidence>
<evidence type="ECO:0000256" key="1">
    <source>
        <dbReference type="SAM" id="MobiDB-lite"/>
    </source>
</evidence>
<dbReference type="SMART" id="SM00256">
    <property type="entry name" value="FBOX"/>
    <property type="match status" value="1"/>
</dbReference>
<dbReference type="AlphaFoldDB" id="A0A5N6KIS7"/>
<evidence type="ECO:0000313" key="3">
    <source>
        <dbReference type="EMBL" id="KAB8303674.1"/>
    </source>
</evidence>
<dbReference type="CDD" id="cd09917">
    <property type="entry name" value="F-box_SF"/>
    <property type="match status" value="1"/>
</dbReference>
<sequence length="472" mass="54212">MASNSLVQVLEGMKLQDGTPDINLRTSAIANFLNSPTLTFGELRMLKAHFDDIDFRRDPIVMLPSELVVRVLEHVDLDDFMTMCRVSRDWREKLFNRKVCGPLLRLHFRGTWESVYVPLSENDRESRLENISSVFLDLCTKRLKRCRGKWHSVSSYHYPRISNGSRYLNGEPVNELLYRNGRVAAIPDRFSIRIDDLRTHTSMHYMHGQRSPIKDYVLSNELLIAYIDYPKPQFNVWRLDDEEEDPIVIHLECYNSIISSHNKQIAFGHKTNNAQIVKTVYVWIDGHIQKLAEPRFEDPDIPNASLEEHIAGLPHKTWYHDLISSRFQALNAKLIDNDGLVALVCEDDTQHLPTQPPSPLNHSTSQDPEHCDPSPTFTTFNIITKEFGILDKQARTFPMPSNPRGERKCDITDFGGRKGLWGDDDFMIESNQHGYLVWNFDPSVTLPTSDKDISPHSSISDLRTSNGMAPEV</sequence>
<dbReference type="PROSITE" id="PS50181">
    <property type="entry name" value="FBOX"/>
    <property type="match status" value="1"/>
</dbReference>
<name>A0A5N6KIS7_MONLA</name>
<dbReference type="Pfam" id="PF00646">
    <property type="entry name" value="F-box"/>
    <property type="match status" value="1"/>
</dbReference>
<dbReference type="InterPro" id="IPR001810">
    <property type="entry name" value="F-box_dom"/>
</dbReference>
<gene>
    <name evidence="3" type="ORF">EYC80_005064</name>
</gene>
<reference evidence="3 4" key="1">
    <citation type="submission" date="2019-06" db="EMBL/GenBank/DDBJ databases">
        <title>Genome Sequence of the Brown Rot Fungal Pathogen Monilinia laxa.</title>
        <authorList>
            <person name="De Miccolis Angelini R.M."/>
            <person name="Landi L."/>
            <person name="Abate D."/>
            <person name="Pollastro S."/>
            <person name="Romanazzi G."/>
            <person name="Faretra F."/>
        </authorList>
    </citation>
    <scope>NUCLEOTIDE SEQUENCE [LARGE SCALE GENOMIC DNA]</scope>
    <source>
        <strain evidence="3 4">Mlax316</strain>
    </source>
</reference>
<protein>
    <recommendedName>
        <fullName evidence="2">F-box domain-containing protein</fullName>
    </recommendedName>
</protein>
<feature type="compositionally biased region" description="Polar residues" evidence="1">
    <location>
        <begin position="455"/>
        <end position="472"/>
    </location>
</feature>